<name>A0AAD2DUC8_9LAMI</name>
<evidence type="ECO:0000313" key="2">
    <source>
        <dbReference type="EMBL" id="CAI9767682.1"/>
    </source>
</evidence>
<feature type="region of interest" description="Disordered" evidence="1">
    <location>
        <begin position="1"/>
        <end position="20"/>
    </location>
</feature>
<evidence type="ECO:0000256" key="1">
    <source>
        <dbReference type="SAM" id="MobiDB-lite"/>
    </source>
</evidence>
<keyword evidence="3" id="KW-1185">Reference proteome</keyword>
<reference evidence="2" key="1">
    <citation type="submission" date="2023-05" db="EMBL/GenBank/DDBJ databases">
        <authorList>
            <person name="Huff M."/>
        </authorList>
    </citation>
    <scope>NUCLEOTIDE SEQUENCE</scope>
</reference>
<dbReference type="EMBL" id="OU503044">
    <property type="protein sequence ID" value="CAI9767682.1"/>
    <property type="molecule type" value="Genomic_DNA"/>
</dbReference>
<feature type="compositionally biased region" description="Low complexity" evidence="1">
    <location>
        <begin position="1"/>
        <end position="13"/>
    </location>
</feature>
<gene>
    <name evidence="2" type="ORF">FPE_LOCUS15112</name>
</gene>
<accession>A0AAD2DUC8</accession>
<proteinExistence type="predicted"/>
<dbReference type="Proteomes" id="UP000834106">
    <property type="component" value="Chromosome 9"/>
</dbReference>
<dbReference type="AlphaFoldDB" id="A0AAD2DUC8"/>
<evidence type="ECO:0000313" key="3">
    <source>
        <dbReference type="Proteomes" id="UP000834106"/>
    </source>
</evidence>
<organism evidence="2 3">
    <name type="scientific">Fraxinus pennsylvanica</name>
    <dbReference type="NCBI Taxonomy" id="56036"/>
    <lineage>
        <taxon>Eukaryota</taxon>
        <taxon>Viridiplantae</taxon>
        <taxon>Streptophyta</taxon>
        <taxon>Embryophyta</taxon>
        <taxon>Tracheophyta</taxon>
        <taxon>Spermatophyta</taxon>
        <taxon>Magnoliopsida</taxon>
        <taxon>eudicotyledons</taxon>
        <taxon>Gunneridae</taxon>
        <taxon>Pentapetalae</taxon>
        <taxon>asterids</taxon>
        <taxon>lamiids</taxon>
        <taxon>Lamiales</taxon>
        <taxon>Oleaceae</taxon>
        <taxon>Oleeae</taxon>
        <taxon>Fraxinus</taxon>
    </lineage>
</organism>
<sequence>MAAASSGKLSKSSIHMDTSSSCHVLPTDLAKKRTRSEFEQNCGRYFEEDQMREASNASASFCKDTDTTMMIRASFEPPQSFKSKRNGEEDSGFHTCSVRNLFSFVGRTRTKLGASFGYSVLHLHNLQNFSFIFLESSTVQSYYFSLPNLHFSHANSTLIGRHRNRLGESL</sequence>
<protein>
    <submittedName>
        <fullName evidence="2">Uncharacterized protein</fullName>
    </submittedName>
</protein>